<comment type="caution">
    <text evidence="1">The sequence shown here is derived from an EMBL/GenBank/DDBJ whole genome shotgun (WGS) entry which is preliminary data.</text>
</comment>
<keyword evidence="2" id="KW-1185">Reference proteome</keyword>
<organism evidence="1 2">
    <name type="scientific">Rhodoferax fermentans</name>
    <dbReference type="NCBI Taxonomy" id="28066"/>
    <lineage>
        <taxon>Bacteria</taxon>
        <taxon>Pseudomonadati</taxon>
        <taxon>Pseudomonadota</taxon>
        <taxon>Betaproteobacteria</taxon>
        <taxon>Burkholderiales</taxon>
        <taxon>Comamonadaceae</taxon>
        <taxon>Rhodoferax</taxon>
    </lineage>
</organism>
<dbReference type="Proteomes" id="UP000190750">
    <property type="component" value="Unassembled WGS sequence"/>
</dbReference>
<protein>
    <submittedName>
        <fullName evidence="1">Uncharacterized protein</fullName>
    </submittedName>
</protein>
<sequence length="103" mass="10920">MRALSLPRAAQPTAEAFVKGLVTTGVLASIQKRPGRPVLDKLVVRRALQGGAALAAGTVAAQAWQRQDLGRALTAIALGTASVMVLEQWMKETKEKQDGQEKA</sequence>
<evidence type="ECO:0000313" key="2">
    <source>
        <dbReference type="Proteomes" id="UP000190750"/>
    </source>
</evidence>
<reference evidence="1 2" key="1">
    <citation type="submission" date="2017-01" db="EMBL/GenBank/DDBJ databases">
        <title>Genome sequencing of Rhodoferax fermentans JCM 7819.</title>
        <authorList>
            <person name="Kim Y.J."/>
            <person name="Farh M.E.-A."/>
            <person name="Yang D.-C."/>
        </authorList>
    </citation>
    <scope>NUCLEOTIDE SEQUENCE [LARGE SCALE GENOMIC DNA]</scope>
    <source>
        <strain evidence="1 2">JCM 7819</strain>
    </source>
</reference>
<dbReference type="RefSeq" id="WP_143541688.1">
    <property type="nucleotide sequence ID" value="NZ_MTJN01000002.1"/>
</dbReference>
<evidence type="ECO:0000313" key="1">
    <source>
        <dbReference type="EMBL" id="OOV07336.1"/>
    </source>
</evidence>
<dbReference type="STRING" id="28066.RF819_11880"/>
<name>A0A1T1ATA4_RHOFE</name>
<dbReference type="AlphaFoldDB" id="A0A1T1ATA4"/>
<gene>
    <name evidence="1" type="ORF">RF819_11880</name>
</gene>
<proteinExistence type="predicted"/>
<dbReference type="EMBL" id="MTJN01000002">
    <property type="protein sequence ID" value="OOV07336.1"/>
    <property type="molecule type" value="Genomic_DNA"/>
</dbReference>
<accession>A0A1T1ATA4</accession>